<name>A0ABQ7PUU2_PLUXY</name>
<reference evidence="2 3" key="1">
    <citation type="submission" date="2021-06" db="EMBL/GenBank/DDBJ databases">
        <title>A haploid diamondback moth (Plutella xylostella L.) genome assembly resolves 31 chromosomes and identifies a diamide resistance mutation.</title>
        <authorList>
            <person name="Ward C.M."/>
            <person name="Perry K.D."/>
            <person name="Baker G."/>
            <person name="Powis K."/>
            <person name="Heckel D.G."/>
            <person name="Baxter S.W."/>
        </authorList>
    </citation>
    <scope>NUCLEOTIDE SEQUENCE [LARGE SCALE GENOMIC DNA]</scope>
    <source>
        <strain evidence="2 3">LV</strain>
        <tissue evidence="2">Single pupa</tissue>
    </source>
</reference>
<protein>
    <submittedName>
        <fullName evidence="2">Uncharacterized protein</fullName>
    </submittedName>
</protein>
<keyword evidence="1" id="KW-0812">Transmembrane</keyword>
<keyword evidence="3" id="KW-1185">Reference proteome</keyword>
<dbReference type="Proteomes" id="UP000823941">
    <property type="component" value="Chromosome 28"/>
</dbReference>
<keyword evidence="1" id="KW-0472">Membrane</keyword>
<organism evidence="2 3">
    <name type="scientific">Plutella xylostella</name>
    <name type="common">Diamondback moth</name>
    <name type="synonym">Plutella maculipennis</name>
    <dbReference type="NCBI Taxonomy" id="51655"/>
    <lineage>
        <taxon>Eukaryota</taxon>
        <taxon>Metazoa</taxon>
        <taxon>Ecdysozoa</taxon>
        <taxon>Arthropoda</taxon>
        <taxon>Hexapoda</taxon>
        <taxon>Insecta</taxon>
        <taxon>Pterygota</taxon>
        <taxon>Neoptera</taxon>
        <taxon>Endopterygota</taxon>
        <taxon>Lepidoptera</taxon>
        <taxon>Glossata</taxon>
        <taxon>Ditrysia</taxon>
        <taxon>Yponomeutoidea</taxon>
        <taxon>Plutellidae</taxon>
        <taxon>Plutella</taxon>
    </lineage>
</organism>
<sequence>MLPQADRQTHRHALFSWVAAIFVRDVSSSRYTYVCDGAVLSQYTVLTVYFTYFLSMSLL</sequence>
<comment type="caution">
    <text evidence="2">The sequence shown here is derived from an EMBL/GenBank/DDBJ whole genome shotgun (WGS) entry which is preliminary data.</text>
</comment>
<feature type="transmembrane region" description="Helical" evidence="1">
    <location>
        <begin position="38"/>
        <end position="58"/>
    </location>
</feature>
<keyword evidence="1" id="KW-1133">Transmembrane helix</keyword>
<accession>A0ABQ7PUU2</accession>
<evidence type="ECO:0000256" key="1">
    <source>
        <dbReference type="SAM" id="Phobius"/>
    </source>
</evidence>
<evidence type="ECO:0000313" key="2">
    <source>
        <dbReference type="EMBL" id="KAG7296752.1"/>
    </source>
</evidence>
<dbReference type="EMBL" id="JAHIBW010000028">
    <property type="protein sequence ID" value="KAG7296752.1"/>
    <property type="molecule type" value="Genomic_DNA"/>
</dbReference>
<proteinExistence type="predicted"/>
<gene>
    <name evidence="2" type="ORF">JYU34_020686</name>
</gene>
<evidence type="ECO:0000313" key="3">
    <source>
        <dbReference type="Proteomes" id="UP000823941"/>
    </source>
</evidence>